<sequence>MFCCQSPLYLANEEETMQGLKSFNKKEGEGRHSLLLESSTIHVKRAKGVNSGADILHRPQPKHSGASTFLAKHSFFITGPLIQLCLQLLFASLIFF</sequence>
<evidence type="ECO:0000313" key="1">
    <source>
        <dbReference type="EMBL" id="KAF5193029.1"/>
    </source>
</evidence>
<dbReference type="AlphaFoldDB" id="A0A7J6W6J9"/>
<comment type="caution">
    <text evidence="1">The sequence shown here is derived from an EMBL/GenBank/DDBJ whole genome shotgun (WGS) entry which is preliminary data.</text>
</comment>
<dbReference type="Proteomes" id="UP000554482">
    <property type="component" value="Unassembled WGS sequence"/>
</dbReference>
<gene>
    <name evidence="1" type="ORF">FRX31_017389</name>
</gene>
<dbReference type="EMBL" id="JABWDY010020598">
    <property type="protein sequence ID" value="KAF5193029.1"/>
    <property type="molecule type" value="Genomic_DNA"/>
</dbReference>
<name>A0A7J6W6J9_THATH</name>
<organism evidence="1 2">
    <name type="scientific">Thalictrum thalictroides</name>
    <name type="common">Rue-anemone</name>
    <name type="synonym">Anemone thalictroides</name>
    <dbReference type="NCBI Taxonomy" id="46969"/>
    <lineage>
        <taxon>Eukaryota</taxon>
        <taxon>Viridiplantae</taxon>
        <taxon>Streptophyta</taxon>
        <taxon>Embryophyta</taxon>
        <taxon>Tracheophyta</taxon>
        <taxon>Spermatophyta</taxon>
        <taxon>Magnoliopsida</taxon>
        <taxon>Ranunculales</taxon>
        <taxon>Ranunculaceae</taxon>
        <taxon>Thalictroideae</taxon>
        <taxon>Thalictrum</taxon>
    </lineage>
</organism>
<reference evidence="1 2" key="1">
    <citation type="submission" date="2020-06" db="EMBL/GenBank/DDBJ databases">
        <title>Transcriptomic and genomic resources for Thalictrum thalictroides and T. hernandezii: Facilitating candidate gene discovery in an emerging model plant lineage.</title>
        <authorList>
            <person name="Arias T."/>
            <person name="Riano-Pachon D.M."/>
            <person name="Di Stilio V.S."/>
        </authorList>
    </citation>
    <scope>NUCLEOTIDE SEQUENCE [LARGE SCALE GENOMIC DNA]</scope>
    <source>
        <strain evidence="2">cv. WT478/WT964</strain>
        <tissue evidence="1">Leaves</tissue>
    </source>
</reference>
<accession>A0A7J6W6J9</accession>
<evidence type="ECO:0000313" key="2">
    <source>
        <dbReference type="Proteomes" id="UP000554482"/>
    </source>
</evidence>
<keyword evidence="2" id="KW-1185">Reference proteome</keyword>
<proteinExistence type="predicted"/>
<protein>
    <submittedName>
        <fullName evidence="1">Uncharacterized protein</fullName>
    </submittedName>
</protein>
<dbReference type="OrthoDB" id="10442829at2759"/>